<dbReference type="SMART" id="SM01022">
    <property type="entry name" value="ASCH"/>
    <property type="match status" value="1"/>
</dbReference>
<feature type="domain" description="ASCH" evidence="1">
    <location>
        <begin position="251"/>
        <end position="339"/>
    </location>
</feature>
<gene>
    <name evidence="2" type="ORF">Ocin01_04518</name>
</gene>
<dbReference type="InterPro" id="IPR009349">
    <property type="entry name" value="TRIP4/RQT4_C2HC5_Znf"/>
</dbReference>
<dbReference type="InterPro" id="IPR039128">
    <property type="entry name" value="TRIP4-like"/>
</dbReference>
<dbReference type="GO" id="GO:0008270">
    <property type="term" value="F:zinc ion binding"/>
    <property type="evidence" value="ECO:0007669"/>
    <property type="project" value="InterPro"/>
</dbReference>
<accession>A0A1D2NB04</accession>
<dbReference type="PANTHER" id="PTHR12963">
    <property type="entry name" value="THYROID RECEPTOR INTERACTING PROTEIN RELATED"/>
    <property type="match status" value="1"/>
</dbReference>
<dbReference type="InterPro" id="IPR015947">
    <property type="entry name" value="PUA-like_sf"/>
</dbReference>
<dbReference type="STRING" id="48709.A0A1D2NB04"/>
<dbReference type="GO" id="GO:0005634">
    <property type="term" value="C:nucleus"/>
    <property type="evidence" value="ECO:0007669"/>
    <property type="project" value="InterPro"/>
</dbReference>
<proteinExistence type="predicted"/>
<protein>
    <submittedName>
        <fullName evidence="2">Activating signal cointegrator 1</fullName>
    </submittedName>
</protein>
<dbReference type="InterPro" id="IPR056993">
    <property type="entry name" value="TRIP4_3rd_dom"/>
</dbReference>
<dbReference type="AlphaFoldDB" id="A0A1D2NB04"/>
<reference evidence="2 3" key="1">
    <citation type="journal article" date="2016" name="Genome Biol. Evol.">
        <title>Gene Family Evolution Reflects Adaptation to Soil Environmental Stressors in the Genome of the Collembolan Orchesella cincta.</title>
        <authorList>
            <person name="Faddeeva-Vakhrusheva A."/>
            <person name="Derks M.F."/>
            <person name="Anvar S.Y."/>
            <person name="Agamennone V."/>
            <person name="Suring W."/>
            <person name="Smit S."/>
            <person name="van Straalen N.M."/>
            <person name="Roelofs D."/>
        </authorList>
    </citation>
    <scope>NUCLEOTIDE SEQUENCE [LARGE SCALE GENOMIC DNA]</scope>
    <source>
        <tissue evidence="2">Mixed pool</tissue>
    </source>
</reference>
<comment type="caution">
    <text evidence="2">The sequence shown here is derived from an EMBL/GenBank/DDBJ whole genome shotgun (WGS) entry which is preliminary data.</text>
</comment>
<organism evidence="2 3">
    <name type="scientific">Orchesella cincta</name>
    <name type="common">Springtail</name>
    <name type="synonym">Podura cincta</name>
    <dbReference type="NCBI Taxonomy" id="48709"/>
    <lineage>
        <taxon>Eukaryota</taxon>
        <taxon>Metazoa</taxon>
        <taxon>Ecdysozoa</taxon>
        <taxon>Arthropoda</taxon>
        <taxon>Hexapoda</taxon>
        <taxon>Collembola</taxon>
        <taxon>Entomobryomorpha</taxon>
        <taxon>Entomobryoidea</taxon>
        <taxon>Orchesellidae</taxon>
        <taxon>Orchesellinae</taxon>
        <taxon>Orchesella</taxon>
    </lineage>
</organism>
<dbReference type="Pfam" id="PF06221">
    <property type="entry name" value="zf-C2HC5"/>
    <property type="match status" value="1"/>
</dbReference>
<sequence length="389" mass="44015">MPPKKTKFVNINVKGSEAPLLPGRQRCDCQAVKHELVNNCLSCGRVICIQEGPGPCFHCGEIVMSKSERLRYQQGNPKEIQKLMSKYNKLPKPADEKKKVADAQKEKLLEYDRNSVKRTQVIDDQADYFSTENPWLSEEEKKALGQKRQEYIDAKSKLKKRYTVTIDFAGKKIIEEAPKGTFMQDYNTTNTGKSKKGNDKMSSDTFENEQQFAKPEFVGKLNKQDHEAPVIWSDRIQDSALQEMVDFGNCLSVSQPYASLIIDGIKRFEGRNWYTPVRGRLWICAGGKSPTTEVLETVKNAYKHIVEDLQFPTTIPTGCLLGCVDLIDCLPQEEFQEVYPTGEAADPFVCVLANPQPLPIKMPIQGKPKIFKLDTHIHQAAKKALINIK</sequence>
<dbReference type="PANTHER" id="PTHR12963:SF4">
    <property type="entry name" value="ACTIVATING SIGNAL COINTEGRATOR 1"/>
    <property type="match status" value="1"/>
</dbReference>
<evidence type="ECO:0000313" key="3">
    <source>
        <dbReference type="Proteomes" id="UP000094527"/>
    </source>
</evidence>
<keyword evidence="3" id="KW-1185">Reference proteome</keyword>
<dbReference type="Pfam" id="PF23134">
    <property type="entry name" value="TRIP4_3rd"/>
    <property type="match status" value="1"/>
</dbReference>
<evidence type="ECO:0000259" key="1">
    <source>
        <dbReference type="SMART" id="SM01022"/>
    </source>
</evidence>
<dbReference type="CDD" id="cd06554">
    <property type="entry name" value="ASCH_ASC-1_like"/>
    <property type="match status" value="1"/>
</dbReference>
<dbReference type="InterPro" id="IPR007374">
    <property type="entry name" value="ASCH_domain"/>
</dbReference>
<dbReference type="EMBL" id="LJIJ01000122">
    <property type="protein sequence ID" value="ODN02176.1"/>
    <property type="molecule type" value="Genomic_DNA"/>
</dbReference>
<dbReference type="OrthoDB" id="338816at2759"/>
<evidence type="ECO:0000313" key="2">
    <source>
        <dbReference type="EMBL" id="ODN02176.1"/>
    </source>
</evidence>
<dbReference type="GO" id="GO:0072344">
    <property type="term" value="P:rescue of stalled ribosome"/>
    <property type="evidence" value="ECO:0007669"/>
    <property type="project" value="InterPro"/>
</dbReference>
<dbReference type="Gene3D" id="2.30.130.30">
    <property type="entry name" value="Hypothetical protein"/>
    <property type="match status" value="1"/>
</dbReference>
<name>A0A1D2NB04_ORCCI</name>
<dbReference type="Proteomes" id="UP000094527">
    <property type="component" value="Unassembled WGS sequence"/>
</dbReference>
<dbReference type="SUPFAM" id="SSF88697">
    <property type="entry name" value="PUA domain-like"/>
    <property type="match status" value="1"/>
</dbReference>
<dbReference type="Pfam" id="PF04266">
    <property type="entry name" value="ASCH"/>
    <property type="match status" value="1"/>
</dbReference>
<dbReference type="GO" id="GO:0180022">
    <property type="term" value="C:RQC-trigger complex"/>
    <property type="evidence" value="ECO:0007669"/>
    <property type="project" value="InterPro"/>
</dbReference>
<dbReference type="OMA" id="CGDPVHT"/>